<dbReference type="FunFam" id="1.10.630.10:FF:000122">
    <property type="entry name" value="Cytochrome P450"/>
    <property type="match status" value="1"/>
</dbReference>
<dbReference type="EnsemblMetazoa" id="PPA25805.1">
    <property type="protein sequence ID" value="PPA25805.1"/>
    <property type="gene ID" value="WBGene00115359"/>
</dbReference>
<organism evidence="5 6">
    <name type="scientific">Pristionchus pacificus</name>
    <name type="common">Parasitic nematode worm</name>
    <dbReference type="NCBI Taxonomy" id="54126"/>
    <lineage>
        <taxon>Eukaryota</taxon>
        <taxon>Metazoa</taxon>
        <taxon>Ecdysozoa</taxon>
        <taxon>Nematoda</taxon>
        <taxon>Chromadorea</taxon>
        <taxon>Rhabditida</taxon>
        <taxon>Rhabditina</taxon>
        <taxon>Diplogasteromorpha</taxon>
        <taxon>Diplogasteroidea</taxon>
        <taxon>Neodiplogasteridae</taxon>
        <taxon>Pristionchus</taxon>
    </lineage>
</organism>
<proteinExistence type="inferred from homology"/>
<sequence>MFVIVLILMAALLYYFGINRILGLPAGPPPLPLIGNMLSFQWDLDKVLLEWKARYGRVFTVWLPYPMVVIGDHKILQEHVVRDGNNFIDRKIPKQMLDLWFGGPYGLGFQKNSIVKETRKFALKTFHEIGFNSATVEDIVHNYALEIISRWRNSEGAALNVSENFEKAIGNVVWRITFGIDLDFDNDLVPKYRKITHQFIPIMAGPLMMFVEMFPILRKFDWLFGNQIRRLKEHFGASNDIVADAIKTTEKSFNPDNQPGSFIEAFLREMKKNEDAGKPEGSFHYRQMLASAVNLWGAGFDTTVSILRLCVLELINHPDVQRKLQKEIDDTIGDRRIRYEDQKLLPYMCAYLQEASIFGSNHIAAGTTILPQYSMVHMDEKEFERPDFFCPGRHIDDEGRFVKVPPPVTFSGGFTRAVHDFNVRILPRT</sequence>
<dbReference type="Proteomes" id="UP000005239">
    <property type="component" value="Unassembled WGS sequence"/>
</dbReference>
<keyword evidence="2" id="KW-0479">Metal-binding</keyword>
<evidence type="ECO:0000256" key="2">
    <source>
        <dbReference type="ARBA" id="ARBA00022723"/>
    </source>
</evidence>
<keyword evidence="6" id="KW-1185">Reference proteome</keyword>
<dbReference type="GO" id="GO:0006082">
    <property type="term" value="P:organic acid metabolic process"/>
    <property type="evidence" value="ECO:0000318"/>
    <property type="project" value="GO_Central"/>
</dbReference>
<dbReference type="GO" id="GO:0006805">
    <property type="term" value="P:xenobiotic metabolic process"/>
    <property type="evidence" value="ECO:0000318"/>
    <property type="project" value="GO_Central"/>
</dbReference>
<evidence type="ECO:0000313" key="6">
    <source>
        <dbReference type="Proteomes" id="UP000005239"/>
    </source>
</evidence>
<gene>
    <name evidence="5" type="primary">WBGene00115359</name>
</gene>
<name>A0A2A6CNT1_PRIPA</name>
<dbReference type="Gene3D" id="1.10.630.10">
    <property type="entry name" value="Cytochrome P450"/>
    <property type="match status" value="1"/>
</dbReference>
<dbReference type="InterPro" id="IPR001128">
    <property type="entry name" value="Cyt_P450"/>
</dbReference>
<dbReference type="GO" id="GO:0016712">
    <property type="term" value="F:oxidoreductase activity, acting on paired donors, with incorporation or reduction of molecular oxygen, reduced flavin or flavoprotein as one donor, and incorporation of one atom of oxygen"/>
    <property type="evidence" value="ECO:0000318"/>
    <property type="project" value="GO_Central"/>
</dbReference>
<dbReference type="GO" id="GO:0005506">
    <property type="term" value="F:iron ion binding"/>
    <property type="evidence" value="ECO:0007669"/>
    <property type="project" value="InterPro"/>
</dbReference>
<reference evidence="6" key="1">
    <citation type="journal article" date="2008" name="Nat. Genet.">
        <title>The Pristionchus pacificus genome provides a unique perspective on nematode lifestyle and parasitism.</title>
        <authorList>
            <person name="Dieterich C."/>
            <person name="Clifton S.W."/>
            <person name="Schuster L.N."/>
            <person name="Chinwalla A."/>
            <person name="Delehaunty K."/>
            <person name="Dinkelacker I."/>
            <person name="Fulton L."/>
            <person name="Fulton R."/>
            <person name="Godfrey J."/>
            <person name="Minx P."/>
            <person name="Mitreva M."/>
            <person name="Roeseler W."/>
            <person name="Tian H."/>
            <person name="Witte H."/>
            <person name="Yang S.P."/>
            <person name="Wilson R.K."/>
            <person name="Sommer R.J."/>
        </authorList>
    </citation>
    <scope>NUCLEOTIDE SEQUENCE [LARGE SCALE GENOMIC DNA]</scope>
    <source>
        <strain evidence="6">PS312</strain>
    </source>
</reference>
<reference evidence="5" key="2">
    <citation type="submission" date="2022-06" db="UniProtKB">
        <authorList>
            <consortium name="EnsemblMetazoa"/>
        </authorList>
    </citation>
    <scope>IDENTIFICATION</scope>
    <source>
        <strain evidence="5">PS312</strain>
    </source>
</reference>
<evidence type="ECO:0000313" key="5">
    <source>
        <dbReference type="EnsemblMetazoa" id="PPA25805.1"/>
    </source>
</evidence>
<dbReference type="Pfam" id="PF00067">
    <property type="entry name" value="p450"/>
    <property type="match status" value="2"/>
</dbReference>
<dbReference type="PRINTS" id="PR00463">
    <property type="entry name" value="EP450I"/>
</dbReference>
<dbReference type="GO" id="GO:0020037">
    <property type="term" value="F:heme binding"/>
    <property type="evidence" value="ECO:0000318"/>
    <property type="project" value="GO_Central"/>
</dbReference>
<dbReference type="InterPro" id="IPR002401">
    <property type="entry name" value="Cyt_P450_E_grp-I"/>
</dbReference>
<dbReference type="OrthoDB" id="5836879at2759"/>
<dbReference type="PANTHER" id="PTHR24300">
    <property type="entry name" value="CYTOCHROME P450 508A4-RELATED"/>
    <property type="match status" value="1"/>
</dbReference>
<dbReference type="AlphaFoldDB" id="A0A2A6CNT1"/>
<accession>A0A8R1UIC3</accession>
<protein>
    <submittedName>
        <fullName evidence="5">Cytochrome P450</fullName>
    </submittedName>
</protein>
<accession>A0A2A6CNT1</accession>
<dbReference type="SUPFAM" id="SSF48264">
    <property type="entry name" value="Cytochrome P450"/>
    <property type="match status" value="1"/>
</dbReference>
<dbReference type="InterPro" id="IPR036396">
    <property type="entry name" value="Cyt_P450_sf"/>
</dbReference>
<evidence type="ECO:0000256" key="4">
    <source>
        <dbReference type="ARBA" id="ARBA00023033"/>
    </source>
</evidence>
<keyword evidence="4" id="KW-0560">Oxidoreductase</keyword>
<keyword evidence="3" id="KW-0408">Iron</keyword>
<evidence type="ECO:0000256" key="3">
    <source>
        <dbReference type="ARBA" id="ARBA00023004"/>
    </source>
</evidence>
<dbReference type="GO" id="GO:0005737">
    <property type="term" value="C:cytoplasm"/>
    <property type="evidence" value="ECO:0000318"/>
    <property type="project" value="GO_Central"/>
</dbReference>
<dbReference type="InterPro" id="IPR050182">
    <property type="entry name" value="Cytochrome_P450_fam2"/>
</dbReference>
<evidence type="ECO:0000256" key="1">
    <source>
        <dbReference type="ARBA" id="ARBA00010617"/>
    </source>
</evidence>
<dbReference type="PANTHER" id="PTHR24300:SF338">
    <property type="entry name" value="CYTOCHROME P450 CYP36A1-RELATED"/>
    <property type="match status" value="1"/>
</dbReference>
<comment type="similarity">
    <text evidence="1">Belongs to the cytochrome P450 family.</text>
</comment>
<keyword evidence="4" id="KW-0503">Monooxygenase</keyword>